<dbReference type="Pfam" id="PF04782">
    <property type="entry name" value="DUF632"/>
    <property type="match status" value="1"/>
</dbReference>
<evidence type="ECO:0000313" key="4">
    <source>
        <dbReference type="EMBL" id="ONK54811.1"/>
    </source>
</evidence>
<dbReference type="Proteomes" id="UP000243459">
    <property type="component" value="Unassembled WGS sequence"/>
</dbReference>
<feature type="region of interest" description="Disordered" evidence="1">
    <location>
        <begin position="63"/>
        <end position="116"/>
    </location>
</feature>
<feature type="compositionally biased region" description="Acidic residues" evidence="1">
    <location>
        <begin position="215"/>
        <end position="224"/>
    </location>
</feature>
<accession>A0A1R3L5B6</accession>
<dbReference type="EMBL" id="KV864127">
    <property type="protein sequence ID" value="ONK54811.1"/>
    <property type="molecule type" value="Genomic_DNA"/>
</dbReference>
<feature type="domain" description="DUF632" evidence="2">
    <location>
        <begin position="308"/>
        <end position="653"/>
    </location>
</feature>
<dbReference type="InterPro" id="IPR006867">
    <property type="entry name" value="DUF632"/>
</dbReference>
<evidence type="ECO:0000256" key="1">
    <source>
        <dbReference type="SAM" id="MobiDB-lite"/>
    </source>
</evidence>
<feature type="region of interest" description="Disordered" evidence="1">
    <location>
        <begin position="194"/>
        <end position="233"/>
    </location>
</feature>
<evidence type="ECO:0000259" key="2">
    <source>
        <dbReference type="Pfam" id="PF04782"/>
    </source>
</evidence>
<dbReference type="Pfam" id="PF04783">
    <property type="entry name" value="DUF630"/>
    <property type="match status" value="1"/>
</dbReference>
<feature type="region of interest" description="Disordered" evidence="1">
    <location>
        <begin position="389"/>
        <end position="410"/>
    </location>
</feature>
<proteinExistence type="predicted"/>
<gene>
    <name evidence="4" type="ORF">A4U43_UnF11050</name>
</gene>
<keyword evidence="5" id="KW-1185">Reference proteome</keyword>
<organism evidence="4 5">
    <name type="scientific">Asparagus officinalis</name>
    <name type="common">Garden asparagus</name>
    <dbReference type="NCBI Taxonomy" id="4686"/>
    <lineage>
        <taxon>Eukaryota</taxon>
        <taxon>Viridiplantae</taxon>
        <taxon>Streptophyta</taxon>
        <taxon>Embryophyta</taxon>
        <taxon>Tracheophyta</taxon>
        <taxon>Spermatophyta</taxon>
        <taxon>Magnoliopsida</taxon>
        <taxon>Liliopsida</taxon>
        <taxon>Asparagales</taxon>
        <taxon>Asparagaceae</taxon>
        <taxon>Asparagoideae</taxon>
        <taxon>Asparagus</taxon>
    </lineage>
</organism>
<dbReference type="OrthoDB" id="694308at2759"/>
<dbReference type="AlphaFoldDB" id="A0A1R3L5B6"/>
<sequence>MGAAGSKIEDDKALLVCRERKRFVRQALDGRCSLAAAHVAYIQSLRNTGTALRKFIQPEVTSESSLYTTSTSATPEPLALTDKSNSHFSNSSPSLSQHVETSEPFSPVPSPPNSARVHVNHMKAVRISSRTIEERPMVSVTATVKHTESELDASAEGAPWDYFELFHPIDNQLSFQDAKGSNRVLEDAEVITRLREEEGVPELEEEGGKPSTNERDDDFTDSDSEFDKPSSEPLVKMYRNRNEVLDESVASETEQQNVETVVSNGLYETDETSEVAPSKTTSSVITLPMNGKHKEFGSENKLPVKDFFSCVKEIDDLFLKASESGREVPRMLEANKVRFRPLFPEEIAHKSKISMYLTACFACCTEETQLPQAPPQNDVKYLTWHRSASSRSSSSRNPLGPTSKDEVDDPSSNLFGSICMNSGSHASTLDRLYAWERKLYDEVKASGIIRREYDMKCKLLRDQDSRNESRFKIDKTRASVKDLHSRIRVAIHRIDSISKTIEELRDKELQPQLEELIGGLTRMWRMMLDCHKQQYNLIASASNNGTTKLSSTRSESYRQATILLQFELTSLCSSFTKWMQSHKSYLESINGWLLKCIFLIPVRQKSSRRKNAQFSPRRSLAPPIFVTCRDWLKLLDELPTREVSDAIKDLVDVTAHFLPRPEKGHHGKKRGGNYEELQRNESMVDWSLNYDTLQSCLVVLLDRMKSFADVSVSKYEDLQSSIDEARAVYDRDEKGGMR</sequence>
<feature type="compositionally biased region" description="Low complexity" evidence="1">
    <location>
        <begin position="63"/>
        <end position="74"/>
    </location>
</feature>
<evidence type="ECO:0000259" key="3">
    <source>
        <dbReference type="Pfam" id="PF04783"/>
    </source>
</evidence>
<dbReference type="InterPro" id="IPR006868">
    <property type="entry name" value="DUF630"/>
</dbReference>
<feature type="domain" description="DUF630" evidence="3">
    <location>
        <begin position="1"/>
        <end position="59"/>
    </location>
</feature>
<dbReference type="OMA" id="TPQWDFF"/>
<protein>
    <recommendedName>
        <fullName evidence="6">DUF632 domain-containing protein</fullName>
    </recommendedName>
</protein>
<evidence type="ECO:0008006" key="6">
    <source>
        <dbReference type="Google" id="ProtNLM"/>
    </source>
</evidence>
<name>A0A1R3L5B6_ASPOF</name>
<reference evidence="5" key="1">
    <citation type="journal article" date="2017" name="Nat. Commun.">
        <title>The asparagus genome sheds light on the origin and evolution of a young Y chromosome.</title>
        <authorList>
            <person name="Harkess A."/>
            <person name="Zhou J."/>
            <person name="Xu C."/>
            <person name="Bowers J.E."/>
            <person name="Van der Hulst R."/>
            <person name="Ayyampalayam S."/>
            <person name="Mercati F."/>
            <person name="Riccardi P."/>
            <person name="McKain M.R."/>
            <person name="Kakrana A."/>
            <person name="Tang H."/>
            <person name="Ray J."/>
            <person name="Groenendijk J."/>
            <person name="Arikit S."/>
            <person name="Mathioni S.M."/>
            <person name="Nakano M."/>
            <person name="Shan H."/>
            <person name="Telgmann-Rauber A."/>
            <person name="Kanno A."/>
            <person name="Yue Z."/>
            <person name="Chen H."/>
            <person name="Li W."/>
            <person name="Chen Y."/>
            <person name="Xu X."/>
            <person name="Zhang Y."/>
            <person name="Luo S."/>
            <person name="Chen H."/>
            <person name="Gao J."/>
            <person name="Mao Z."/>
            <person name="Pires J.C."/>
            <person name="Luo M."/>
            <person name="Kudrna D."/>
            <person name="Wing R.A."/>
            <person name="Meyers B.C."/>
            <person name="Yi K."/>
            <person name="Kong H."/>
            <person name="Lavrijsen P."/>
            <person name="Sunseri F."/>
            <person name="Falavigna A."/>
            <person name="Ye Y."/>
            <person name="Leebens-Mack J.H."/>
            <person name="Chen G."/>
        </authorList>
    </citation>
    <scope>NUCLEOTIDE SEQUENCE [LARGE SCALE GENOMIC DNA]</scope>
    <source>
        <strain evidence="5">cv. DH0086</strain>
    </source>
</reference>
<dbReference type="Gramene" id="ONK54811">
    <property type="protein sequence ID" value="ONK54811"/>
    <property type="gene ID" value="A4U43_UnF11050"/>
</dbReference>
<dbReference type="PANTHER" id="PTHR21450">
    <property type="entry name" value="PROTEIN ALTERED PHOSPHATE STARVATION RESPONSE 1"/>
    <property type="match status" value="1"/>
</dbReference>
<dbReference type="PANTHER" id="PTHR21450:SF6">
    <property type="entry name" value="EXPRESSED PROTEIN"/>
    <property type="match status" value="1"/>
</dbReference>
<evidence type="ECO:0000313" key="5">
    <source>
        <dbReference type="Proteomes" id="UP000243459"/>
    </source>
</evidence>
<feature type="compositionally biased region" description="Low complexity" evidence="1">
    <location>
        <begin position="86"/>
        <end position="96"/>
    </location>
</feature>